<dbReference type="Pfam" id="PF00651">
    <property type="entry name" value="BTB"/>
    <property type="match status" value="1"/>
</dbReference>
<evidence type="ECO:0000313" key="9">
    <source>
        <dbReference type="Proteomes" id="UP000009046"/>
    </source>
</evidence>
<dbReference type="OrthoDB" id="10261408at2759"/>
<dbReference type="PROSITE" id="PS50097">
    <property type="entry name" value="BTB"/>
    <property type="match status" value="1"/>
</dbReference>
<evidence type="ECO:0000256" key="4">
    <source>
        <dbReference type="SAM" id="MobiDB-lite"/>
    </source>
</evidence>
<name>E0VVK6_PEDHC</name>
<keyword evidence="9" id="KW-1185">Reference proteome</keyword>
<dbReference type="EnsemblMetazoa" id="PHUM464690-RA">
    <property type="protein sequence ID" value="PHUM464690-PA"/>
    <property type="gene ID" value="PHUM464690"/>
</dbReference>
<dbReference type="FunCoup" id="E0VVK6">
    <property type="interactions" value="196"/>
</dbReference>
<dbReference type="PANTHER" id="PTHR23110:SF94">
    <property type="entry name" value="ZINC FINGER PROTEIN CHINMO"/>
    <property type="match status" value="1"/>
</dbReference>
<dbReference type="InParanoid" id="E0VVK6"/>
<dbReference type="Gene3D" id="3.30.160.60">
    <property type="entry name" value="Classic Zinc Finger"/>
    <property type="match status" value="1"/>
</dbReference>
<dbReference type="GO" id="GO:0048513">
    <property type="term" value="P:animal organ development"/>
    <property type="evidence" value="ECO:0007669"/>
    <property type="project" value="UniProtKB-ARBA"/>
</dbReference>
<dbReference type="OMA" id="ANHSPXE"/>
<dbReference type="PROSITE" id="PS00028">
    <property type="entry name" value="ZINC_FINGER_C2H2_1"/>
    <property type="match status" value="2"/>
</dbReference>
<dbReference type="InterPro" id="IPR051095">
    <property type="entry name" value="Dros_DevTransReg"/>
</dbReference>
<dbReference type="InterPro" id="IPR011333">
    <property type="entry name" value="SKP1/BTB/POZ_sf"/>
</dbReference>
<dbReference type="KEGG" id="phu:Phum_PHUM464690"/>
<feature type="region of interest" description="Disordered" evidence="4">
    <location>
        <begin position="126"/>
        <end position="183"/>
    </location>
</feature>
<reference evidence="8" key="3">
    <citation type="submission" date="2021-02" db="UniProtKB">
        <authorList>
            <consortium name="EnsemblMetazoa"/>
        </authorList>
    </citation>
    <scope>IDENTIFICATION</scope>
    <source>
        <strain evidence="8">USDA</strain>
    </source>
</reference>
<keyword evidence="3" id="KW-0863">Zinc-finger</keyword>
<dbReference type="CDD" id="cd18315">
    <property type="entry name" value="BTB_POZ_BAB-like"/>
    <property type="match status" value="1"/>
</dbReference>
<dbReference type="RefSeq" id="XP_002430150.1">
    <property type="nucleotide sequence ID" value="XM_002430105.1"/>
</dbReference>
<organism>
    <name type="scientific">Pediculus humanus subsp. corporis</name>
    <name type="common">Body louse</name>
    <dbReference type="NCBI Taxonomy" id="121224"/>
    <lineage>
        <taxon>Eukaryota</taxon>
        <taxon>Metazoa</taxon>
        <taxon>Ecdysozoa</taxon>
        <taxon>Arthropoda</taxon>
        <taxon>Hexapoda</taxon>
        <taxon>Insecta</taxon>
        <taxon>Pterygota</taxon>
        <taxon>Neoptera</taxon>
        <taxon>Paraneoptera</taxon>
        <taxon>Psocodea</taxon>
        <taxon>Troctomorpha</taxon>
        <taxon>Phthiraptera</taxon>
        <taxon>Anoplura</taxon>
        <taxon>Pediculidae</taxon>
        <taxon>Pediculus</taxon>
    </lineage>
</organism>
<dbReference type="SMART" id="SM00225">
    <property type="entry name" value="BTB"/>
    <property type="match status" value="1"/>
</dbReference>
<evidence type="ECO:0000259" key="5">
    <source>
        <dbReference type="PROSITE" id="PS50097"/>
    </source>
</evidence>
<sequence length="464" mass="51633">MDPQQQFCLKWNSFGSNLATAFGNLFKSESLADVTLFCEGVTFKAHKLILAACSKHFQDLFEGAPFSPSVLVILDGTSSSNMSALLEFMYKGEVHVSQEHLSSFLKAAECLQVKGLSIEHEKLAMVHTQHSSPTSHESPLDSPNNRTKPKLSFPSNGACKEVTENGLSQEQPPPSHSSSYSPVHSTYMHQHHYRPPYEQRVPASTPGPGYDCHRKRRHRSPSDHQDSVVRASVLREASSKGGRSGDSEKLSPMSLSYRPSPEPKHASEDLKNYPMSSPQNLIRGYDVKSEPRGEFGGSITVGSGAAAVTFDRTAGVDIDNNHKIVSENRHSDPSCPEDLRVKMEPSNSCEEVHSNAMSYKEMSVDKAPDIVQVGSMWDASSAVKPLSSHKGKKLKCPFCERLYGYETNLRAHIRQRHQGIRVPCPFCSRTFTRNNTVRRHIAREHKTELSLKAFQQNQVHNHAQ</sequence>
<keyword evidence="3" id="KW-0862">Zinc</keyword>
<dbReference type="EMBL" id="DS235812">
    <property type="protein sequence ID" value="EEB17412.1"/>
    <property type="molecule type" value="Genomic_DNA"/>
</dbReference>
<dbReference type="SUPFAM" id="SSF54695">
    <property type="entry name" value="POZ domain"/>
    <property type="match status" value="1"/>
</dbReference>
<dbReference type="SUPFAM" id="SSF57667">
    <property type="entry name" value="beta-beta-alpha zinc fingers"/>
    <property type="match status" value="1"/>
</dbReference>
<evidence type="ECO:0000259" key="6">
    <source>
        <dbReference type="PROSITE" id="PS50157"/>
    </source>
</evidence>
<dbReference type="PROSITE" id="PS50157">
    <property type="entry name" value="ZINC_FINGER_C2H2_2"/>
    <property type="match status" value="2"/>
</dbReference>
<evidence type="ECO:0000256" key="3">
    <source>
        <dbReference type="PROSITE-ProRule" id="PRU00042"/>
    </source>
</evidence>
<feature type="compositionally biased region" description="Basic and acidic residues" evidence="4">
    <location>
        <begin position="261"/>
        <end position="271"/>
    </location>
</feature>
<evidence type="ECO:0000313" key="8">
    <source>
        <dbReference type="EnsemblMetazoa" id="PHUM464690-PA"/>
    </source>
</evidence>
<dbReference type="InterPro" id="IPR036236">
    <property type="entry name" value="Znf_C2H2_sf"/>
</dbReference>
<dbReference type="InterPro" id="IPR013087">
    <property type="entry name" value="Znf_C2H2_type"/>
</dbReference>
<evidence type="ECO:0000313" key="7">
    <source>
        <dbReference type="EMBL" id="EEB17412.1"/>
    </source>
</evidence>
<feature type="domain" description="C2H2-type" evidence="6">
    <location>
        <begin position="394"/>
        <end position="422"/>
    </location>
</feature>
<dbReference type="PANTHER" id="PTHR23110">
    <property type="entry name" value="BTB DOMAIN TRANSCRIPTION FACTOR"/>
    <property type="match status" value="1"/>
</dbReference>
<protein>
    <submittedName>
        <fullName evidence="7 8">Zinc finger protein and BTB domain-containing protein, putative</fullName>
    </submittedName>
</protein>
<keyword evidence="2" id="KW-0539">Nucleus</keyword>
<feature type="region of interest" description="Disordered" evidence="4">
    <location>
        <begin position="197"/>
        <end position="279"/>
    </location>
</feature>
<gene>
    <name evidence="8" type="primary">8238594</name>
    <name evidence="7" type="ORF">Phum_PHUM464690</name>
</gene>
<dbReference type="FunFam" id="3.30.160.60:FF:002618">
    <property type="entry name" value="Bmp-induced factor"/>
    <property type="match status" value="1"/>
</dbReference>
<dbReference type="EMBL" id="AAZO01005652">
    <property type="status" value="NOT_ANNOTATED_CDS"/>
    <property type="molecule type" value="Genomic_DNA"/>
</dbReference>
<reference evidence="7" key="2">
    <citation type="submission" date="2007-04" db="EMBL/GenBank/DDBJ databases">
        <title>The genome of the human body louse.</title>
        <authorList>
            <consortium name="The Human Body Louse Genome Consortium"/>
            <person name="Kirkness E."/>
            <person name="Walenz B."/>
            <person name="Hass B."/>
            <person name="Bruggner R."/>
            <person name="Strausberg R."/>
        </authorList>
    </citation>
    <scope>NUCLEOTIDE SEQUENCE</scope>
    <source>
        <strain evidence="7">USDA</strain>
    </source>
</reference>
<dbReference type="GO" id="GO:0005634">
    <property type="term" value="C:nucleus"/>
    <property type="evidence" value="ECO:0007669"/>
    <property type="project" value="UniProtKB-SubCell"/>
</dbReference>
<dbReference type="Gene3D" id="3.30.710.10">
    <property type="entry name" value="Potassium Channel Kv1.1, Chain A"/>
    <property type="match status" value="1"/>
</dbReference>
<dbReference type="GO" id="GO:0006357">
    <property type="term" value="P:regulation of transcription by RNA polymerase II"/>
    <property type="evidence" value="ECO:0007669"/>
    <property type="project" value="TreeGrafter"/>
</dbReference>
<dbReference type="HOGENOM" id="CLU_011721_3_0_1"/>
<dbReference type="Proteomes" id="UP000009046">
    <property type="component" value="Unassembled WGS sequence"/>
</dbReference>
<dbReference type="InterPro" id="IPR000210">
    <property type="entry name" value="BTB/POZ_dom"/>
</dbReference>
<accession>E0VVK6</accession>
<dbReference type="eggNOG" id="ENOG502RRBM">
    <property type="taxonomic scope" value="Eukaryota"/>
</dbReference>
<proteinExistence type="predicted"/>
<dbReference type="VEuPathDB" id="VectorBase:PHUM464690"/>
<evidence type="ECO:0000256" key="1">
    <source>
        <dbReference type="ARBA" id="ARBA00004123"/>
    </source>
</evidence>
<evidence type="ECO:0000256" key="2">
    <source>
        <dbReference type="ARBA" id="ARBA00023242"/>
    </source>
</evidence>
<feature type="compositionally biased region" description="Polar residues" evidence="4">
    <location>
        <begin position="128"/>
        <end position="146"/>
    </location>
</feature>
<comment type="subcellular location">
    <subcellularLocation>
        <location evidence="1">Nucleus</location>
    </subcellularLocation>
</comment>
<dbReference type="AlphaFoldDB" id="E0VVK6"/>
<keyword evidence="3" id="KW-0479">Metal-binding</keyword>
<feature type="domain" description="BTB" evidence="5">
    <location>
        <begin position="32"/>
        <end position="98"/>
    </location>
</feature>
<reference evidence="7" key="1">
    <citation type="submission" date="2007-04" db="EMBL/GenBank/DDBJ databases">
        <title>Annotation of Pediculus humanus corporis strain USDA.</title>
        <authorList>
            <person name="Kirkness E."/>
            <person name="Hannick L."/>
            <person name="Hass B."/>
            <person name="Bruggner R."/>
            <person name="Lawson D."/>
            <person name="Bidwell S."/>
            <person name="Joardar V."/>
            <person name="Caler E."/>
            <person name="Walenz B."/>
            <person name="Inman J."/>
            <person name="Schobel S."/>
            <person name="Galinsky K."/>
            <person name="Amedeo P."/>
            <person name="Strausberg R."/>
        </authorList>
    </citation>
    <scope>NUCLEOTIDE SEQUENCE</scope>
    <source>
        <strain evidence="7">USDA</strain>
    </source>
</reference>
<dbReference type="CTD" id="8238594"/>
<dbReference type="GeneID" id="8238594"/>
<dbReference type="GO" id="GO:0003006">
    <property type="term" value="P:developmental process involved in reproduction"/>
    <property type="evidence" value="ECO:0007669"/>
    <property type="project" value="UniProtKB-ARBA"/>
</dbReference>
<dbReference type="GO" id="GO:0008270">
    <property type="term" value="F:zinc ion binding"/>
    <property type="evidence" value="ECO:0007669"/>
    <property type="project" value="UniProtKB-KW"/>
</dbReference>
<feature type="domain" description="C2H2-type" evidence="6">
    <location>
        <begin position="422"/>
        <end position="450"/>
    </location>
</feature>
<dbReference type="SMART" id="SM00355">
    <property type="entry name" value="ZnF_C2H2"/>
    <property type="match status" value="2"/>
</dbReference>
<dbReference type="GO" id="GO:0048666">
    <property type="term" value="P:neuron development"/>
    <property type="evidence" value="ECO:0007669"/>
    <property type="project" value="UniProtKB-ARBA"/>
</dbReference>